<evidence type="ECO:0000313" key="2">
    <source>
        <dbReference type="Proteomes" id="UP001163105"/>
    </source>
</evidence>
<comment type="caution">
    <text evidence="1">The sequence shown here is derived from an EMBL/GenBank/DDBJ whole genome shotgun (WGS) entry which is preliminary data.</text>
</comment>
<evidence type="ECO:0000313" key="1">
    <source>
        <dbReference type="EMBL" id="KAJ6438421.1"/>
    </source>
</evidence>
<gene>
    <name evidence="1" type="ORF">O9K51_09013</name>
</gene>
<reference evidence="1" key="1">
    <citation type="submission" date="2023-01" db="EMBL/GenBank/DDBJ databases">
        <title>The growth and conidiation of Purpureocillium lavendulum are regulated by nitrogen source and histone H3K14 acetylation.</title>
        <authorList>
            <person name="Tang P."/>
            <person name="Han J."/>
            <person name="Zhang C."/>
            <person name="Tang P."/>
            <person name="Qi F."/>
            <person name="Zhang K."/>
            <person name="Liang L."/>
        </authorList>
    </citation>
    <scope>NUCLEOTIDE SEQUENCE</scope>
    <source>
        <strain evidence="1">YMF1.00683</strain>
    </source>
</reference>
<keyword evidence="2" id="KW-1185">Reference proteome</keyword>
<proteinExistence type="predicted"/>
<accession>A0AB34FHX4</accession>
<organism evidence="1 2">
    <name type="scientific">Purpureocillium lavendulum</name>
    <dbReference type="NCBI Taxonomy" id="1247861"/>
    <lineage>
        <taxon>Eukaryota</taxon>
        <taxon>Fungi</taxon>
        <taxon>Dikarya</taxon>
        <taxon>Ascomycota</taxon>
        <taxon>Pezizomycotina</taxon>
        <taxon>Sordariomycetes</taxon>
        <taxon>Hypocreomycetidae</taxon>
        <taxon>Hypocreales</taxon>
        <taxon>Ophiocordycipitaceae</taxon>
        <taxon>Purpureocillium</taxon>
    </lineage>
</organism>
<dbReference type="AlphaFoldDB" id="A0AB34FHX4"/>
<dbReference type="EMBL" id="JAQHRD010000008">
    <property type="protein sequence ID" value="KAJ6438421.1"/>
    <property type="molecule type" value="Genomic_DNA"/>
</dbReference>
<sequence>MTASPHGEPENEFQDVLMDTLRAYGETNLRWMELFVRKYGFTLRDEERLPPVPPDSKLLGRCLSDGLILPGALWDAGMRHVVLNIKPGPGLADITASVKKNTKLRNSNAGKRWLSLWDQKYAAFFDFGGSWLVERLATITSDPASHTTYEGEIIRLEAAMGNILDVHLSDGQVNRFDGIISRYMASTVWSLDMTATEKVLQRFVDKINDMRTEGWQRDRHRRPAAIPSTFNINLYALQMLYPPEHSGDLEPFDGEYISKLAAKTIKFIDGMVARKIPYHNDFERMKNYLGFKASCCFQVAIFVGSVDDREVPDLSDYLRVDLVVAMLKTRISRKGPIHEWEESIVRGVRKMLISWQRSHIEHFRDAAGLFQ</sequence>
<dbReference type="Proteomes" id="UP001163105">
    <property type="component" value="Unassembled WGS sequence"/>
</dbReference>
<name>A0AB34FHX4_9HYPO</name>
<protein>
    <submittedName>
        <fullName evidence="1">MFS multidrug transporter</fullName>
    </submittedName>
</protein>